<name>A0A2N6PKX6_9MICO</name>
<comment type="similarity">
    <text evidence="3 4">In the N-terminal section; belongs to the HFCD (homo-oligomeric flavin containing Cys decarboxylase) superfamily.</text>
</comment>
<dbReference type="SUPFAM" id="SSF102645">
    <property type="entry name" value="CoaB-like"/>
    <property type="match status" value="1"/>
</dbReference>
<evidence type="ECO:0000256" key="3">
    <source>
        <dbReference type="HAMAP-Rule" id="MF_02225"/>
    </source>
</evidence>
<accession>A0A2N6PKX6</accession>
<keyword evidence="3" id="KW-0479">Metal-binding</keyword>
<reference evidence="7 8" key="1">
    <citation type="submission" date="2017-09" db="EMBL/GenBank/DDBJ databases">
        <title>Bacterial strain isolated from the female urinary microbiota.</title>
        <authorList>
            <person name="Thomas-White K."/>
            <person name="Kumar N."/>
            <person name="Forster S."/>
            <person name="Putonti C."/>
            <person name="Lawley T."/>
            <person name="Wolfe A.J."/>
        </authorList>
    </citation>
    <scope>NUCLEOTIDE SEQUENCE [LARGE SCALE GENOMIC DNA]</scope>
    <source>
        <strain evidence="7 8">UMB0680</strain>
    </source>
</reference>
<comment type="function">
    <text evidence="4">Catalyzes two steps in the biosynthesis of coenzyme A. In the first step cysteine is conjugated to 4'-phosphopantothenate to form 4-phosphopantothenoylcysteine, in the latter compound is decarboxylated to form 4'-phosphopantotheine.</text>
</comment>
<dbReference type="PANTHER" id="PTHR14359">
    <property type="entry name" value="HOMO-OLIGOMERIC FLAVIN CONTAINING CYS DECARBOXYLASE FAMILY"/>
    <property type="match status" value="1"/>
</dbReference>
<comment type="pathway">
    <text evidence="3 4">Cofactor biosynthesis; coenzyme A biosynthesis; CoA from (R)-pantothenate: step 2/5.</text>
</comment>
<dbReference type="GO" id="GO:0046872">
    <property type="term" value="F:metal ion binding"/>
    <property type="evidence" value="ECO:0007669"/>
    <property type="project" value="UniProtKB-KW"/>
</dbReference>
<dbReference type="UniPathway" id="UPA00241">
    <property type="reaction ID" value="UER00353"/>
</dbReference>
<comment type="cofactor">
    <cofactor evidence="3">
        <name>FMN</name>
        <dbReference type="ChEBI" id="CHEBI:58210"/>
    </cofactor>
    <text evidence="3">Binds 1 FMN per subunit.</text>
</comment>
<dbReference type="GO" id="GO:0010181">
    <property type="term" value="F:FMN binding"/>
    <property type="evidence" value="ECO:0007669"/>
    <property type="project" value="UniProtKB-UniRule"/>
</dbReference>
<feature type="binding site" evidence="3">
    <location>
        <position position="293"/>
    </location>
    <ligand>
        <name>CTP</name>
        <dbReference type="ChEBI" id="CHEBI:37563"/>
    </ligand>
</feature>
<feature type="region of interest" description="Phosphopantothenoylcysteine decarboxylase" evidence="3">
    <location>
        <begin position="1"/>
        <end position="190"/>
    </location>
</feature>
<comment type="catalytic activity">
    <reaction evidence="3 4">
        <text>N-[(R)-4-phosphopantothenoyl]-L-cysteine + H(+) = (R)-4'-phosphopantetheine + CO2</text>
        <dbReference type="Rhea" id="RHEA:16793"/>
        <dbReference type="ChEBI" id="CHEBI:15378"/>
        <dbReference type="ChEBI" id="CHEBI:16526"/>
        <dbReference type="ChEBI" id="CHEBI:59458"/>
        <dbReference type="ChEBI" id="CHEBI:61723"/>
        <dbReference type="EC" id="4.1.1.36"/>
    </reaction>
</comment>
<dbReference type="EMBL" id="PNFZ01000001">
    <property type="protein sequence ID" value="PMB99334.1"/>
    <property type="molecule type" value="Genomic_DNA"/>
</dbReference>
<feature type="binding site" evidence="3">
    <location>
        <position position="329"/>
    </location>
    <ligand>
        <name>CTP</name>
        <dbReference type="ChEBI" id="CHEBI:37563"/>
    </ligand>
</feature>
<dbReference type="SUPFAM" id="SSF52507">
    <property type="entry name" value="Homo-oligomeric flavin-containing Cys decarboxylases, HFCD"/>
    <property type="match status" value="1"/>
</dbReference>
<dbReference type="InterPro" id="IPR007085">
    <property type="entry name" value="DNA/pantothenate-metab_flavo_C"/>
</dbReference>
<comment type="caution">
    <text evidence="7">The sequence shown here is derived from an EMBL/GenBank/DDBJ whole genome shotgun (WGS) entry which is preliminary data.</text>
</comment>
<dbReference type="RefSeq" id="WP_102160287.1">
    <property type="nucleotide sequence ID" value="NZ_PNFZ01000001.1"/>
</dbReference>
<evidence type="ECO:0000259" key="6">
    <source>
        <dbReference type="Pfam" id="PF04127"/>
    </source>
</evidence>
<dbReference type="InterPro" id="IPR005252">
    <property type="entry name" value="CoaBC"/>
</dbReference>
<dbReference type="PANTHER" id="PTHR14359:SF6">
    <property type="entry name" value="PHOSPHOPANTOTHENOYLCYSTEINE DECARBOXYLASE"/>
    <property type="match status" value="1"/>
</dbReference>
<gene>
    <name evidence="3 7" type="primary">coaBC</name>
    <name evidence="7" type="ORF">CJ198_02050</name>
</gene>
<dbReference type="InterPro" id="IPR035929">
    <property type="entry name" value="CoaB-like_sf"/>
</dbReference>
<dbReference type="Pfam" id="PF04127">
    <property type="entry name" value="DFP"/>
    <property type="match status" value="1"/>
</dbReference>
<feature type="binding site" evidence="3">
    <location>
        <begin position="310"/>
        <end position="313"/>
    </location>
    <ligand>
        <name>CTP</name>
        <dbReference type="ChEBI" id="CHEBI:37563"/>
    </ligand>
</feature>
<dbReference type="HAMAP" id="MF_02225">
    <property type="entry name" value="CoaBC"/>
    <property type="match status" value="1"/>
</dbReference>
<feature type="binding site" evidence="3">
    <location>
        <position position="347"/>
    </location>
    <ligand>
        <name>CTP</name>
        <dbReference type="ChEBI" id="CHEBI:37563"/>
    </ligand>
</feature>
<dbReference type="GO" id="GO:0015941">
    <property type="term" value="P:pantothenate catabolic process"/>
    <property type="evidence" value="ECO:0007669"/>
    <property type="project" value="InterPro"/>
</dbReference>
<dbReference type="InterPro" id="IPR003382">
    <property type="entry name" value="Flavoprotein"/>
</dbReference>
<comment type="catalytic activity">
    <reaction evidence="3 4">
        <text>(R)-4'-phosphopantothenate + L-cysteine + CTP = N-[(R)-4-phosphopantothenoyl]-L-cysteine + CMP + diphosphate + H(+)</text>
        <dbReference type="Rhea" id="RHEA:19397"/>
        <dbReference type="ChEBI" id="CHEBI:10986"/>
        <dbReference type="ChEBI" id="CHEBI:15378"/>
        <dbReference type="ChEBI" id="CHEBI:33019"/>
        <dbReference type="ChEBI" id="CHEBI:35235"/>
        <dbReference type="ChEBI" id="CHEBI:37563"/>
        <dbReference type="ChEBI" id="CHEBI:59458"/>
        <dbReference type="ChEBI" id="CHEBI:60377"/>
        <dbReference type="EC" id="6.3.2.5"/>
    </reaction>
</comment>
<dbReference type="NCBIfam" id="TIGR00521">
    <property type="entry name" value="coaBC_dfp"/>
    <property type="match status" value="1"/>
</dbReference>
<dbReference type="GO" id="GO:0015937">
    <property type="term" value="P:coenzyme A biosynthetic process"/>
    <property type="evidence" value="ECO:0007669"/>
    <property type="project" value="UniProtKB-UniRule"/>
</dbReference>
<evidence type="ECO:0000259" key="5">
    <source>
        <dbReference type="Pfam" id="PF02441"/>
    </source>
</evidence>
<dbReference type="Gene3D" id="3.40.50.1950">
    <property type="entry name" value="Flavin prenyltransferase-like"/>
    <property type="match status" value="1"/>
</dbReference>
<evidence type="ECO:0000256" key="1">
    <source>
        <dbReference type="ARBA" id="ARBA00022793"/>
    </source>
</evidence>
<evidence type="ECO:0000256" key="4">
    <source>
        <dbReference type="RuleBase" id="RU364078"/>
    </source>
</evidence>
<keyword evidence="8" id="KW-1185">Reference proteome</keyword>
<keyword evidence="1 3" id="KW-0210">Decarboxylase</keyword>
<keyword evidence="3 4" id="KW-0436">Ligase</keyword>
<feature type="region of interest" description="Phosphopantothenate--cysteine ligase" evidence="3">
    <location>
        <begin position="191"/>
        <end position="423"/>
    </location>
</feature>
<feature type="binding site" evidence="3">
    <location>
        <position position="351"/>
    </location>
    <ligand>
        <name>CTP</name>
        <dbReference type="ChEBI" id="CHEBI:37563"/>
    </ligand>
</feature>
<dbReference type="EC" id="6.3.2.5" evidence="3"/>
<keyword evidence="3 4" id="KW-0285">Flavoprotein</keyword>
<keyword evidence="3" id="KW-0460">Magnesium</keyword>
<comment type="pathway">
    <text evidence="3 4">Cofactor biosynthesis; coenzyme A biosynthesis; CoA from (R)-pantothenate: step 3/5.</text>
</comment>
<dbReference type="GO" id="GO:0071513">
    <property type="term" value="C:phosphopantothenoylcysteine decarboxylase complex"/>
    <property type="evidence" value="ECO:0007669"/>
    <property type="project" value="TreeGrafter"/>
</dbReference>
<evidence type="ECO:0000313" key="7">
    <source>
        <dbReference type="EMBL" id="PMB99334.1"/>
    </source>
</evidence>
<dbReference type="InterPro" id="IPR036551">
    <property type="entry name" value="Flavin_trans-like"/>
</dbReference>
<comment type="caution">
    <text evidence="3">Lacks conserved residue(s) required for the propagation of feature annotation.</text>
</comment>
<protein>
    <recommendedName>
        <fullName evidence="3">Coenzyme A biosynthesis bifunctional protein CoaBC</fullName>
    </recommendedName>
    <alternativeName>
        <fullName evidence="3">DNA/pantothenate metabolism flavoprotein</fullName>
    </alternativeName>
    <alternativeName>
        <fullName evidence="3">Phosphopantothenoylcysteine synthetase/decarboxylase</fullName>
        <shortName evidence="3">PPCS-PPCDC</shortName>
    </alternativeName>
    <domain>
        <recommendedName>
            <fullName evidence="3">Phosphopantothenoylcysteine decarboxylase</fullName>
            <shortName evidence="3">PPC decarboxylase</shortName>
            <shortName evidence="3">PPC-DC</shortName>
            <ecNumber evidence="3">4.1.1.36</ecNumber>
        </recommendedName>
        <alternativeName>
            <fullName evidence="3">CoaC</fullName>
        </alternativeName>
    </domain>
    <domain>
        <recommendedName>
            <fullName evidence="3">Phosphopantothenate--cysteine ligase</fullName>
            <ecNumber evidence="3">6.3.2.5</ecNumber>
        </recommendedName>
        <alternativeName>
            <fullName evidence="3">CoaB</fullName>
        </alternativeName>
        <alternativeName>
            <fullName evidence="3">Phosphopantothenoylcysteine synthetase</fullName>
            <shortName evidence="3">PPC synthetase</shortName>
            <shortName evidence="3">PPC-S</shortName>
        </alternativeName>
    </domain>
</protein>
<evidence type="ECO:0000313" key="8">
    <source>
        <dbReference type="Proteomes" id="UP000235703"/>
    </source>
</evidence>
<comment type="similarity">
    <text evidence="3 4">In the C-terminal section; belongs to the PPC synthetase family.</text>
</comment>
<feature type="domain" description="DNA/pantothenate metabolism flavoprotein C-terminal" evidence="6">
    <location>
        <begin position="186"/>
        <end position="380"/>
    </location>
</feature>
<sequence>MNIVVGVSGGIAAYKACHVVRALRELGHTVKVVPTASALTFVGAATWEALSGQPVQTSVFERIDEVEHIRIGQHADLVLIAPATADLIARLRAGRADDLLTATVISTTAPVVLAPAMHTEMWLNPATVDNVAVLRERGIHVIEPASGRLTGADSGPGRLPEPEDIVTAALDVHRTRTSGTETEAALAGRRVLITAGGTREPLDPVRFLGNRSSGKQGIALARAAAALGADVTLIAANVDERLLENLSDRITVTGIETTAELQDAAQAAQPDADIIIMCAAVADYRPAETAEHKMKKSGDSGLTIELVQNPDILAGLVDTRAAGQTIIGFAAETGSPDASAEQLAQQKLLRKGCDMLVLNDVSAGQAFDRDDNSLVVYERIDADASEGGTAGQSASVREVLRTAGSKENVSQEVMAAVAVRANR</sequence>
<proteinExistence type="inferred from homology"/>
<feature type="binding site" evidence="3">
    <location>
        <position position="283"/>
    </location>
    <ligand>
        <name>CTP</name>
        <dbReference type="ChEBI" id="CHEBI:37563"/>
    </ligand>
</feature>
<keyword evidence="3" id="KW-0511">Multifunctional enzyme</keyword>
<dbReference type="Gene3D" id="3.40.50.10300">
    <property type="entry name" value="CoaB-like"/>
    <property type="match status" value="1"/>
</dbReference>
<evidence type="ECO:0000256" key="2">
    <source>
        <dbReference type="ARBA" id="ARBA00023239"/>
    </source>
</evidence>
<keyword evidence="2 3" id="KW-0456">Lyase</keyword>
<dbReference type="AlphaFoldDB" id="A0A2N6PKX6"/>
<dbReference type="EC" id="4.1.1.36" evidence="3"/>
<dbReference type="Proteomes" id="UP000235703">
    <property type="component" value="Unassembled WGS sequence"/>
</dbReference>
<comment type="cofactor">
    <cofactor evidence="3">
        <name>Mg(2+)</name>
        <dbReference type="ChEBI" id="CHEBI:18420"/>
    </cofactor>
</comment>
<comment type="function">
    <text evidence="3">Catalyzes two sequential steps in the biosynthesis of coenzyme A. In the first step cysteine is conjugated to 4'-phosphopantothenate to form 4-phosphopantothenoylcysteine. In the second step the latter compound is decarboxylated to form 4'-phosphopantotheine.</text>
</comment>
<organism evidence="7 8">
    <name type="scientific">Brevibacterium luteolum</name>
    <dbReference type="NCBI Taxonomy" id="199591"/>
    <lineage>
        <taxon>Bacteria</taxon>
        <taxon>Bacillati</taxon>
        <taxon>Actinomycetota</taxon>
        <taxon>Actinomycetes</taxon>
        <taxon>Micrococcales</taxon>
        <taxon>Brevibacteriaceae</taxon>
        <taxon>Brevibacterium</taxon>
    </lineage>
</organism>
<dbReference type="GO" id="GO:0004633">
    <property type="term" value="F:phosphopantothenoylcysteine decarboxylase activity"/>
    <property type="evidence" value="ECO:0007669"/>
    <property type="project" value="UniProtKB-UniRule"/>
</dbReference>
<dbReference type="OrthoDB" id="9802554at2"/>
<feature type="domain" description="Flavoprotein" evidence="5">
    <location>
        <begin position="1"/>
        <end position="171"/>
    </location>
</feature>
<keyword evidence="3 4" id="KW-0288">FMN</keyword>
<dbReference type="GO" id="GO:0004632">
    <property type="term" value="F:phosphopantothenate--cysteine ligase activity"/>
    <property type="evidence" value="ECO:0007669"/>
    <property type="project" value="UniProtKB-UniRule"/>
</dbReference>
<dbReference type="Pfam" id="PF02441">
    <property type="entry name" value="Flavoprotein"/>
    <property type="match status" value="1"/>
</dbReference>